<protein>
    <submittedName>
        <fullName evidence="1">Uncharacterized protein</fullName>
    </submittedName>
</protein>
<evidence type="ECO:0000313" key="2">
    <source>
        <dbReference type="Proteomes" id="UP000814033"/>
    </source>
</evidence>
<dbReference type="Proteomes" id="UP000814033">
    <property type="component" value="Unassembled WGS sequence"/>
</dbReference>
<proteinExistence type="predicted"/>
<gene>
    <name evidence="1" type="ORF">FA95DRAFT_1608547</name>
</gene>
<keyword evidence="2" id="KW-1185">Reference proteome</keyword>
<reference evidence="1" key="1">
    <citation type="submission" date="2021-02" db="EMBL/GenBank/DDBJ databases">
        <authorList>
            <consortium name="DOE Joint Genome Institute"/>
            <person name="Ahrendt S."/>
            <person name="Looney B.P."/>
            <person name="Miyauchi S."/>
            <person name="Morin E."/>
            <person name="Drula E."/>
            <person name="Courty P.E."/>
            <person name="Chicoki N."/>
            <person name="Fauchery L."/>
            <person name="Kohler A."/>
            <person name="Kuo A."/>
            <person name="Labutti K."/>
            <person name="Pangilinan J."/>
            <person name="Lipzen A."/>
            <person name="Riley R."/>
            <person name="Andreopoulos W."/>
            <person name="He G."/>
            <person name="Johnson J."/>
            <person name="Barry K.W."/>
            <person name="Grigoriev I.V."/>
            <person name="Nagy L."/>
            <person name="Hibbett D."/>
            <person name="Henrissat B."/>
            <person name="Matheny P.B."/>
            <person name="Labbe J."/>
            <person name="Martin F."/>
        </authorList>
    </citation>
    <scope>NUCLEOTIDE SEQUENCE</scope>
    <source>
        <strain evidence="1">FP105234-sp</strain>
    </source>
</reference>
<reference evidence="1" key="2">
    <citation type="journal article" date="2022" name="New Phytol.">
        <title>Evolutionary transition to the ectomycorrhizal habit in the genomes of a hyperdiverse lineage of mushroom-forming fungi.</title>
        <authorList>
            <person name="Looney B."/>
            <person name="Miyauchi S."/>
            <person name="Morin E."/>
            <person name="Drula E."/>
            <person name="Courty P.E."/>
            <person name="Kohler A."/>
            <person name="Kuo A."/>
            <person name="LaButti K."/>
            <person name="Pangilinan J."/>
            <person name="Lipzen A."/>
            <person name="Riley R."/>
            <person name="Andreopoulos W."/>
            <person name="He G."/>
            <person name="Johnson J."/>
            <person name="Nolan M."/>
            <person name="Tritt A."/>
            <person name="Barry K.W."/>
            <person name="Grigoriev I.V."/>
            <person name="Nagy L.G."/>
            <person name="Hibbett D."/>
            <person name="Henrissat B."/>
            <person name="Matheny P.B."/>
            <person name="Labbe J."/>
            <person name="Martin F.M."/>
        </authorList>
    </citation>
    <scope>NUCLEOTIDE SEQUENCE</scope>
    <source>
        <strain evidence="1">FP105234-sp</strain>
    </source>
</reference>
<name>A0ACB8RJY5_9AGAM</name>
<accession>A0ACB8RJY5</accession>
<sequence>MPLDILYEIFGYLTPSDLIQLSRVTRGFRKVLLSRQSLTLWRASYRLVVDTPPPPCPEDVSEPAWAHLLFGGPYCHSCGTKPVNKILFIYRRRACQSCMEQHLVAAHNLRSRFPGIRLADKVDMVPYWQDKTAKQYSYLCFWWDDDVLALRRDLDALLEKHGSEESAAYLEELEKMRSERAAIAERKMQHSQECQKWEDSRVQERARALGQIKMKRMEGIKSRFMALGYSGIDVDSIHTHPEVNISKLLTDRVWKRILPILRIEVEKAHAERLDKERAARRSQRERHIERAWIDHLRGRPPRFAALAPPHYDSISWPTLCELIEHDESVTPDFEDRVNTALQELGPALQETVRKKAEHLVSLLPQDNDSPDTLMSQVLTLEQLESSDFFSKASSGLGLASSYFACGSHPDNALNKFHGFGMLAHYCGAYEPHFCETKRNVVLQLLESLRMEPASTTALDLDRVDARFVCLTCDAQDYWVADGGMITARQSLIWRACVRHDNAAHQGHARFQLLDKTQTTLVKTREYYASQIWGCGHCNVRQETSAFTWPVLWYNRANMNEHLLAEHGISEAMQGTDFFADPCATSDSGGGYIITDPPEAGFSSAT</sequence>
<evidence type="ECO:0000313" key="1">
    <source>
        <dbReference type="EMBL" id="KAI0044443.1"/>
    </source>
</evidence>
<comment type="caution">
    <text evidence="1">The sequence shown here is derived from an EMBL/GenBank/DDBJ whole genome shotgun (WGS) entry which is preliminary data.</text>
</comment>
<organism evidence="1 2">
    <name type="scientific">Auriscalpium vulgare</name>
    <dbReference type="NCBI Taxonomy" id="40419"/>
    <lineage>
        <taxon>Eukaryota</taxon>
        <taxon>Fungi</taxon>
        <taxon>Dikarya</taxon>
        <taxon>Basidiomycota</taxon>
        <taxon>Agaricomycotina</taxon>
        <taxon>Agaricomycetes</taxon>
        <taxon>Russulales</taxon>
        <taxon>Auriscalpiaceae</taxon>
        <taxon>Auriscalpium</taxon>
    </lineage>
</organism>
<dbReference type="EMBL" id="MU275983">
    <property type="protein sequence ID" value="KAI0044443.1"/>
    <property type="molecule type" value="Genomic_DNA"/>
</dbReference>